<feature type="region of interest" description="Disordered" evidence="1">
    <location>
        <begin position="1"/>
        <end position="132"/>
    </location>
</feature>
<feature type="compositionally biased region" description="Basic residues" evidence="1">
    <location>
        <begin position="320"/>
        <end position="331"/>
    </location>
</feature>
<dbReference type="InterPro" id="IPR041681">
    <property type="entry name" value="PH_9"/>
</dbReference>
<accession>A0A8H6MF25</accession>
<sequence length="1227" mass="135142">MIRRLPSFFANTRETPTEVDDIVTGPPPPYTSSSPFLLTETRTTRTQVTTTTTETTTETKTHVFPNIDDLAATSRRPSPSTRQVTYHGGGSPGPLSIDKALPPTPRSASLASDSPRPSTSSRKSATHPPLSISQLGRASLAVCLPPVAGSELLSQPIVSAGGTVSFPLISPVAEKQVDPPLRRHKSSQRLQQLDPSSPTRDNPRRRSRGLSLGAVSWLGLGVSTDSKGKGKEKEKAKDKYSDTSTPSRIASVSTNSPPQPLSRRPSFWSRRKTPESLIPHEQPDSSHPLPPPPQVPSLPPIARLSDLDLHHSYESPSHPLTRHSPRPSVARRHSDNPPLTPDRTEFPTTEPEPIARASSSYQPLNSSSVERTEPAPSPRPRAQTNPALLRRLSTALFSLSDTSSAHASPKHSISSCASPLVLTRDIPRPSEDTESPDVYVSRLRAVVSKAEIAVILASSSDSFYVDALNCFFLRFDFHDEPLDIALRKLLMDVGLPRETQQIDRVMEAFSSRYTDCNPSLFASRDNGYLLAFSLIMLHTDAFNPSNKSKMSKADYIKNTSSVGLPAEVLGCFYDNIVFAPFIFIEDPLDINGQVGISSESPFHQLRSPSSSNLLNKPKIDPYYLITNNLLEHMRREVEDCVPLDEPYRYDAGTHLWSDEELQKAFSSAGVIEVEASGGRPSNYANPADHANEVAPLPSSPSSMTIRVTKVGLLNRKDDVGLRGKRNTFRKWRIWSVLLTGSQLLFFRDASIAETVLQSLSAPSDGSDSIASLARPDEILSVKDSVAVFDRNYTKHDHTLRFVMSNGRQILLQATTSEDVDEWLTKINYASAFKSAGVRVRPPGMSQDEMQMTGVAAATSLLHDVQLNVGLPSPSAHPWDSSHSHELMGMLSANSFTHGLSTPRHRLTIMPSIDFDVDTMSYDTATSQQFESTFKKVKAELASDGSYMEEDYFALPKTPLSASSVSSRRLTRSRAGVILQKIDELQSKLDSTRSELDQDLRMVRNIAILKPFQRATRARLLHPVQHVARKIMLLRLEVMRLECHLSVLQRDLESEDRSLHQMQSVALEAAKQSLDRRSDRIPRMTISRPGTGEAADMLPSKAFSRSWSNSSTSESFRSALEYPEELDASLALTPSELFDPPSSNLSPCSAPYPASNESRSSVLERSASYSSSTGGSHKESTRTVDELTEVAEPWNKTRCAQRVSLIRVPSTISFAHPRTDGNNTPFII</sequence>
<organism evidence="4 5">
    <name type="scientific">Ephemerocybe angulata</name>
    <dbReference type="NCBI Taxonomy" id="980116"/>
    <lineage>
        <taxon>Eukaryota</taxon>
        <taxon>Fungi</taxon>
        <taxon>Dikarya</taxon>
        <taxon>Basidiomycota</taxon>
        <taxon>Agaricomycotina</taxon>
        <taxon>Agaricomycetes</taxon>
        <taxon>Agaricomycetidae</taxon>
        <taxon>Agaricales</taxon>
        <taxon>Agaricineae</taxon>
        <taxon>Psathyrellaceae</taxon>
        <taxon>Ephemerocybe</taxon>
    </lineage>
</organism>
<feature type="compositionally biased region" description="Polar residues" evidence="1">
    <location>
        <begin position="106"/>
        <end position="123"/>
    </location>
</feature>
<feature type="compositionally biased region" description="Low complexity" evidence="1">
    <location>
        <begin position="1165"/>
        <end position="1174"/>
    </location>
</feature>
<dbReference type="InterPro" id="IPR001849">
    <property type="entry name" value="PH_domain"/>
</dbReference>
<dbReference type="InterPro" id="IPR000904">
    <property type="entry name" value="Sec7_dom"/>
</dbReference>
<dbReference type="GO" id="GO:0032012">
    <property type="term" value="P:regulation of ARF protein signal transduction"/>
    <property type="evidence" value="ECO:0007669"/>
    <property type="project" value="InterPro"/>
</dbReference>
<dbReference type="OrthoDB" id="430364at2759"/>
<dbReference type="AlphaFoldDB" id="A0A8H6MF25"/>
<dbReference type="PANTHER" id="PTHR10663:SF405">
    <property type="entry name" value="ARF GUANINE NUCLEOTIDE EXCHANGE FACTOR SYT1"/>
    <property type="match status" value="1"/>
</dbReference>
<evidence type="ECO:0000313" key="4">
    <source>
        <dbReference type="EMBL" id="KAF6766355.1"/>
    </source>
</evidence>
<comment type="caution">
    <text evidence="4">The sequence shown here is derived from an EMBL/GenBank/DDBJ whole genome shotgun (WGS) entry which is preliminary data.</text>
</comment>
<dbReference type="InterPro" id="IPR011993">
    <property type="entry name" value="PH-like_dom_sf"/>
</dbReference>
<feature type="compositionally biased region" description="Polar residues" evidence="1">
    <location>
        <begin position="357"/>
        <end position="369"/>
    </location>
</feature>
<dbReference type="GO" id="GO:0005085">
    <property type="term" value="F:guanyl-nucleotide exchange factor activity"/>
    <property type="evidence" value="ECO:0007669"/>
    <property type="project" value="InterPro"/>
</dbReference>
<feature type="compositionally biased region" description="Low complexity" evidence="1">
    <location>
        <begin position="31"/>
        <end position="58"/>
    </location>
</feature>
<feature type="compositionally biased region" description="Basic and acidic residues" evidence="1">
    <location>
        <begin position="226"/>
        <end position="241"/>
    </location>
</feature>
<dbReference type="SUPFAM" id="SSF50729">
    <property type="entry name" value="PH domain-like"/>
    <property type="match status" value="1"/>
</dbReference>
<feature type="compositionally biased region" description="Polar residues" evidence="1">
    <location>
        <begin position="75"/>
        <end position="84"/>
    </location>
</feature>
<reference evidence="4 5" key="1">
    <citation type="submission" date="2020-07" db="EMBL/GenBank/DDBJ databases">
        <title>Comparative genomics of pyrophilous fungi reveals a link between fire events and developmental genes.</title>
        <authorList>
            <consortium name="DOE Joint Genome Institute"/>
            <person name="Steindorff A.S."/>
            <person name="Carver A."/>
            <person name="Calhoun S."/>
            <person name="Stillman K."/>
            <person name="Liu H."/>
            <person name="Lipzen A."/>
            <person name="Pangilinan J."/>
            <person name="Labutti K."/>
            <person name="Bruns T.D."/>
            <person name="Grigoriev I.V."/>
        </authorList>
    </citation>
    <scope>NUCLEOTIDE SEQUENCE [LARGE SCALE GENOMIC DNA]</scope>
    <source>
        <strain evidence="4 5">CBS 144469</strain>
    </source>
</reference>
<feature type="compositionally biased region" description="Basic and acidic residues" evidence="1">
    <location>
        <begin position="1072"/>
        <end position="1081"/>
    </location>
</feature>
<dbReference type="EMBL" id="JACGCI010000001">
    <property type="protein sequence ID" value="KAF6766355.1"/>
    <property type="molecule type" value="Genomic_DNA"/>
</dbReference>
<feature type="domain" description="PH" evidence="2">
    <location>
        <begin position="706"/>
        <end position="831"/>
    </location>
</feature>
<gene>
    <name evidence="4" type="ORF">DFP72DRAFT_15088</name>
</gene>
<proteinExistence type="predicted"/>
<feature type="region of interest" description="Disordered" evidence="1">
    <location>
        <begin position="175"/>
        <end position="386"/>
    </location>
</feature>
<dbReference type="PROSITE" id="PS50003">
    <property type="entry name" value="PH_DOMAIN"/>
    <property type="match status" value="1"/>
</dbReference>
<feature type="compositionally biased region" description="Pro residues" evidence="1">
    <location>
        <begin position="288"/>
        <end position="299"/>
    </location>
</feature>
<dbReference type="PANTHER" id="PTHR10663">
    <property type="entry name" value="GUANYL-NUCLEOTIDE EXCHANGE FACTOR"/>
    <property type="match status" value="1"/>
</dbReference>
<feature type="compositionally biased region" description="Polar residues" evidence="1">
    <location>
        <begin position="188"/>
        <end position="200"/>
    </location>
</feature>
<keyword evidence="5" id="KW-1185">Reference proteome</keyword>
<feature type="domain" description="SEC7" evidence="3">
    <location>
        <begin position="409"/>
        <end position="579"/>
    </location>
</feature>
<dbReference type="PROSITE" id="PS50190">
    <property type="entry name" value="SEC7"/>
    <property type="match status" value="1"/>
</dbReference>
<dbReference type="InterPro" id="IPR035999">
    <property type="entry name" value="Sec7_dom_sf"/>
</dbReference>
<dbReference type="Pfam" id="PF01369">
    <property type="entry name" value="Sec7"/>
    <property type="match status" value="1"/>
</dbReference>
<dbReference type="SUPFAM" id="SSF48425">
    <property type="entry name" value="Sec7 domain"/>
    <property type="match status" value="1"/>
</dbReference>
<dbReference type="Pfam" id="PF15410">
    <property type="entry name" value="PH_9"/>
    <property type="match status" value="1"/>
</dbReference>
<evidence type="ECO:0000256" key="1">
    <source>
        <dbReference type="SAM" id="MobiDB-lite"/>
    </source>
</evidence>
<dbReference type="Gene3D" id="2.30.29.30">
    <property type="entry name" value="Pleckstrin-homology domain (PH domain)/Phosphotyrosine-binding domain (PTB)"/>
    <property type="match status" value="1"/>
</dbReference>
<evidence type="ECO:0000259" key="2">
    <source>
        <dbReference type="PROSITE" id="PS50003"/>
    </source>
</evidence>
<name>A0A8H6MF25_9AGAR</name>
<evidence type="ECO:0000313" key="5">
    <source>
        <dbReference type="Proteomes" id="UP000521943"/>
    </source>
</evidence>
<protein>
    <submittedName>
        <fullName evidence="4">Uncharacterized protein</fullName>
    </submittedName>
</protein>
<dbReference type="InterPro" id="IPR023394">
    <property type="entry name" value="Sec7_C_sf"/>
</dbReference>
<feature type="region of interest" description="Disordered" evidence="1">
    <location>
        <begin position="1069"/>
        <end position="1097"/>
    </location>
</feature>
<dbReference type="Gene3D" id="1.10.1000.11">
    <property type="entry name" value="Arf Nucleotide-binding Site Opener,domain 2"/>
    <property type="match status" value="1"/>
</dbReference>
<feature type="region of interest" description="Disordered" evidence="1">
    <location>
        <begin position="1133"/>
        <end position="1183"/>
    </location>
</feature>
<feature type="compositionally biased region" description="Polar residues" evidence="1">
    <location>
        <begin position="242"/>
        <end position="256"/>
    </location>
</feature>
<dbReference type="Proteomes" id="UP000521943">
    <property type="component" value="Unassembled WGS sequence"/>
</dbReference>
<dbReference type="SMART" id="SM00222">
    <property type="entry name" value="Sec7"/>
    <property type="match status" value="1"/>
</dbReference>
<evidence type="ECO:0000259" key="3">
    <source>
        <dbReference type="PROSITE" id="PS50190"/>
    </source>
</evidence>